<sequence>MLMTGGGVVDPDTSARSYDELPFFARFILENILPAVIVDGVAGGFESETAAAAPVEEEEVDETEFDATQYCSTQNVIENHYEDSLSPPPSTPAPSTTTTTTVPAVVPLRKAVDKKMLDEATYAALLSEKAKYDAEVEHLKEKTACKKIRRELLQIELFEKKRCFEEVRAEDLMKT</sequence>
<feature type="region of interest" description="Disordered" evidence="1">
    <location>
        <begin position="80"/>
        <end position="100"/>
    </location>
</feature>
<reference evidence="3" key="1">
    <citation type="submission" date="2022-11" db="UniProtKB">
        <authorList>
            <consortium name="WormBaseParasite"/>
        </authorList>
    </citation>
    <scope>IDENTIFICATION</scope>
</reference>
<protein>
    <submittedName>
        <fullName evidence="3">Uncharacterized protein</fullName>
    </submittedName>
</protein>
<evidence type="ECO:0000313" key="2">
    <source>
        <dbReference type="Proteomes" id="UP000887566"/>
    </source>
</evidence>
<keyword evidence="2" id="KW-1185">Reference proteome</keyword>
<evidence type="ECO:0000256" key="1">
    <source>
        <dbReference type="SAM" id="MobiDB-lite"/>
    </source>
</evidence>
<dbReference type="WBParaSite" id="PSAMB.scaffold3538size17889.g21880.t1">
    <property type="protein sequence ID" value="PSAMB.scaffold3538size17889.g21880.t1"/>
    <property type="gene ID" value="PSAMB.scaffold3538size17889.g21880"/>
</dbReference>
<dbReference type="Proteomes" id="UP000887566">
    <property type="component" value="Unplaced"/>
</dbReference>
<name>A0A914WA82_9BILA</name>
<organism evidence="2 3">
    <name type="scientific">Plectus sambesii</name>
    <dbReference type="NCBI Taxonomy" id="2011161"/>
    <lineage>
        <taxon>Eukaryota</taxon>
        <taxon>Metazoa</taxon>
        <taxon>Ecdysozoa</taxon>
        <taxon>Nematoda</taxon>
        <taxon>Chromadorea</taxon>
        <taxon>Plectida</taxon>
        <taxon>Plectina</taxon>
        <taxon>Plectoidea</taxon>
        <taxon>Plectidae</taxon>
        <taxon>Plectus</taxon>
    </lineage>
</organism>
<proteinExistence type="predicted"/>
<accession>A0A914WA82</accession>
<dbReference type="AlphaFoldDB" id="A0A914WA82"/>
<evidence type="ECO:0000313" key="3">
    <source>
        <dbReference type="WBParaSite" id="PSAMB.scaffold3538size17889.g21880.t1"/>
    </source>
</evidence>